<evidence type="ECO:0000313" key="1">
    <source>
        <dbReference type="EMBL" id="KAF5803904.1"/>
    </source>
</evidence>
<reference evidence="1" key="1">
    <citation type="journal article" date="2017" name="Nature">
        <title>The sunflower genome provides insights into oil metabolism, flowering and Asterid evolution.</title>
        <authorList>
            <person name="Badouin H."/>
            <person name="Gouzy J."/>
            <person name="Grassa C.J."/>
            <person name="Murat F."/>
            <person name="Staton S.E."/>
            <person name="Cottret L."/>
            <person name="Lelandais-Briere C."/>
            <person name="Owens G.L."/>
            <person name="Carrere S."/>
            <person name="Mayjonade B."/>
            <person name="Legrand L."/>
            <person name="Gill N."/>
            <person name="Kane N.C."/>
            <person name="Bowers J.E."/>
            <person name="Hubner S."/>
            <person name="Bellec A."/>
            <person name="Berard A."/>
            <person name="Berges H."/>
            <person name="Blanchet N."/>
            <person name="Boniface M.C."/>
            <person name="Brunel D."/>
            <person name="Catrice O."/>
            <person name="Chaidir N."/>
            <person name="Claudel C."/>
            <person name="Donnadieu C."/>
            <person name="Faraut T."/>
            <person name="Fievet G."/>
            <person name="Helmstetter N."/>
            <person name="King M."/>
            <person name="Knapp S.J."/>
            <person name="Lai Z."/>
            <person name="Le Paslier M.C."/>
            <person name="Lippi Y."/>
            <person name="Lorenzon L."/>
            <person name="Mandel J.R."/>
            <person name="Marage G."/>
            <person name="Marchand G."/>
            <person name="Marquand E."/>
            <person name="Bret-Mestries E."/>
            <person name="Morien E."/>
            <person name="Nambeesan S."/>
            <person name="Nguyen T."/>
            <person name="Pegot-Espagnet P."/>
            <person name="Pouilly N."/>
            <person name="Raftis F."/>
            <person name="Sallet E."/>
            <person name="Schiex T."/>
            <person name="Thomas J."/>
            <person name="Vandecasteele C."/>
            <person name="Vares D."/>
            <person name="Vear F."/>
            <person name="Vautrin S."/>
            <person name="Crespi M."/>
            <person name="Mangin B."/>
            <person name="Burke J.M."/>
            <person name="Salse J."/>
            <person name="Munos S."/>
            <person name="Vincourt P."/>
            <person name="Rieseberg L.H."/>
            <person name="Langlade N.B."/>
        </authorList>
    </citation>
    <scope>NUCLEOTIDE SEQUENCE</scope>
    <source>
        <tissue evidence="1">Leaves</tissue>
    </source>
</reference>
<proteinExistence type="predicted"/>
<dbReference type="Gramene" id="mRNA:HanXRQr2_Chr06g0276901">
    <property type="protein sequence ID" value="CDS:HanXRQr2_Chr06g0276901.1"/>
    <property type="gene ID" value="HanXRQr2_Chr06g0276901"/>
</dbReference>
<sequence>MMANVKTLNKKYWFKFLRFLQMILEAKYPQLQPTVSIYDTKIMNHMVFPMSNQKPRADVQVTYQNKKPLVKFGAFSEVIKEVQEPVNATVANELDIVIIDAPHGSSEPVENVDMTGIESEEDVIEESIMDDEEVNENVEDVETEVNVESLTTEVQNAEEPTSVNPPHTELVVIVSTELRTLLKIPRLIFLLGNVAEEILGLAVRLTLKQDQVKNRLCQ</sequence>
<dbReference type="Proteomes" id="UP000215914">
    <property type="component" value="Unassembled WGS sequence"/>
</dbReference>
<keyword evidence="2" id="KW-1185">Reference proteome</keyword>
<gene>
    <name evidence="1" type="ORF">HanXRQr2_Chr06g0276901</name>
</gene>
<dbReference type="AlphaFoldDB" id="A0A9K3IVE7"/>
<comment type="caution">
    <text evidence="1">The sequence shown here is derived from an EMBL/GenBank/DDBJ whole genome shotgun (WGS) entry which is preliminary data.</text>
</comment>
<reference evidence="1" key="2">
    <citation type="submission" date="2020-06" db="EMBL/GenBank/DDBJ databases">
        <title>Helianthus annuus Genome sequencing and assembly Release 2.</title>
        <authorList>
            <person name="Gouzy J."/>
            <person name="Langlade N."/>
            <person name="Munos S."/>
        </authorList>
    </citation>
    <scope>NUCLEOTIDE SEQUENCE</scope>
    <source>
        <tissue evidence="1">Leaves</tissue>
    </source>
</reference>
<dbReference type="EMBL" id="MNCJ02000321">
    <property type="protein sequence ID" value="KAF5803904.1"/>
    <property type="molecule type" value="Genomic_DNA"/>
</dbReference>
<organism evidence="1 2">
    <name type="scientific">Helianthus annuus</name>
    <name type="common">Common sunflower</name>
    <dbReference type="NCBI Taxonomy" id="4232"/>
    <lineage>
        <taxon>Eukaryota</taxon>
        <taxon>Viridiplantae</taxon>
        <taxon>Streptophyta</taxon>
        <taxon>Embryophyta</taxon>
        <taxon>Tracheophyta</taxon>
        <taxon>Spermatophyta</taxon>
        <taxon>Magnoliopsida</taxon>
        <taxon>eudicotyledons</taxon>
        <taxon>Gunneridae</taxon>
        <taxon>Pentapetalae</taxon>
        <taxon>asterids</taxon>
        <taxon>campanulids</taxon>
        <taxon>Asterales</taxon>
        <taxon>Asteraceae</taxon>
        <taxon>Asteroideae</taxon>
        <taxon>Heliantheae alliance</taxon>
        <taxon>Heliantheae</taxon>
        <taxon>Helianthus</taxon>
    </lineage>
</organism>
<evidence type="ECO:0000313" key="2">
    <source>
        <dbReference type="Proteomes" id="UP000215914"/>
    </source>
</evidence>
<protein>
    <submittedName>
        <fullName evidence="1">Uncharacterized protein</fullName>
    </submittedName>
</protein>
<name>A0A9K3IVE7_HELAN</name>
<accession>A0A9K3IVE7</accession>